<dbReference type="InterPro" id="IPR005214">
    <property type="entry name" value="IBV_3A"/>
</dbReference>
<evidence type="ECO:0000256" key="2">
    <source>
        <dbReference type="ARBA" id="ARBA00022581"/>
    </source>
</evidence>
<evidence type="ECO:0000313" key="9">
    <source>
        <dbReference type="EMBL" id="AHX26002.1"/>
    </source>
</evidence>
<gene>
    <name evidence="9" type="primary">3a</name>
</gene>
<evidence type="ECO:0000256" key="1">
    <source>
        <dbReference type="ARBA" id="ARBA00019813"/>
    </source>
</evidence>
<dbReference type="EMBL" id="KJ425497">
    <property type="protein sequence ID" value="AHX26002.1"/>
    <property type="molecule type" value="Genomic_RNA"/>
</dbReference>
<keyword evidence="5" id="KW-0922">Interferon antiviral system evasion</keyword>
<organism evidence="9 10">
    <name type="scientific">Infectious bronchitis virus</name>
    <dbReference type="NCBI Taxonomy" id="11120"/>
    <lineage>
        <taxon>Viruses</taxon>
        <taxon>Riboviria</taxon>
        <taxon>Orthornavirae</taxon>
        <taxon>Pisuviricota</taxon>
        <taxon>Pisoniviricetes</taxon>
        <taxon>Nidovirales</taxon>
        <taxon>Cornidovirineae</taxon>
        <taxon>Coronaviridae</taxon>
        <taxon>Orthocoronavirinae</taxon>
        <taxon>Gammacoronavirus</taxon>
        <taxon>Igacovirus</taxon>
        <taxon>Gammacoronavirus galli</taxon>
        <taxon>Avian coronavirus</taxon>
    </lineage>
</organism>
<evidence type="ECO:0000256" key="5">
    <source>
        <dbReference type="ARBA" id="ARBA00023258"/>
    </source>
</evidence>
<evidence type="ECO:0000256" key="4">
    <source>
        <dbReference type="ARBA" id="ARBA00022729"/>
    </source>
</evidence>
<protein>
    <recommendedName>
        <fullName evidence="1">Non-structural protein 3a</fullName>
    </recommendedName>
    <alternativeName>
        <fullName evidence="8">Accessory protein 3a</fullName>
    </alternativeName>
</protein>
<comment type="function">
    <text evidence="7">Involved in resistance to IFN.</text>
</comment>
<keyword evidence="3" id="KW-1090">Inhibition of host innate immune response by virus</keyword>
<keyword evidence="6" id="KW-0899">Viral immunoevasion</keyword>
<evidence type="ECO:0000256" key="3">
    <source>
        <dbReference type="ARBA" id="ARBA00022632"/>
    </source>
</evidence>
<proteinExistence type="predicted"/>
<keyword evidence="4" id="KW-0732">Signal</keyword>
<reference evidence="9 10" key="1">
    <citation type="journal article" date="2015" name="Vet. Microbiol.">
        <title>Molecular and antigenic characteristics of Massachusetts genotype infectious bronchitis coronavirus in China.</title>
        <authorList>
            <person name="Chen L."/>
            <person name="Zhang T."/>
            <person name="Han Z."/>
            <person name="Liang S."/>
            <person name="Xu Y."/>
            <person name="Xu Q."/>
            <person name="Chen Y."/>
            <person name="Zhao Y."/>
            <person name="Shao Y."/>
            <person name="Li H."/>
            <person name="Wang K."/>
            <person name="Kong X."/>
            <person name="Liu S."/>
        </authorList>
    </citation>
    <scope>NUCLEOTIDE SEQUENCE [LARGE SCALE GENOMIC DNA]</scope>
    <source>
        <strain evidence="9">Ck/CH/LHB/130598</strain>
    </source>
</reference>
<evidence type="ECO:0000256" key="8">
    <source>
        <dbReference type="ARBA" id="ARBA00030004"/>
    </source>
</evidence>
<dbReference type="GO" id="GO:0052170">
    <property type="term" value="P:symbiont-mediated suppression of host innate immune response"/>
    <property type="evidence" value="ECO:0007669"/>
    <property type="project" value="UniProtKB-KW"/>
</dbReference>
<evidence type="ECO:0000313" key="10">
    <source>
        <dbReference type="Proteomes" id="UP000170844"/>
    </source>
</evidence>
<name>A0A023PNJ0_9GAMC</name>
<accession>A0A023PNJ0</accession>
<keyword evidence="2" id="KW-0945">Host-virus interaction</keyword>
<evidence type="ECO:0000256" key="7">
    <source>
        <dbReference type="ARBA" id="ARBA00025066"/>
    </source>
</evidence>
<dbReference type="Proteomes" id="UP000170844">
    <property type="component" value="Genome"/>
</dbReference>
<evidence type="ECO:0000256" key="6">
    <source>
        <dbReference type="ARBA" id="ARBA00023280"/>
    </source>
</evidence>
<sequence length="57" mass="6584">MIQSPTSFLIVLILLWCKLVLSCFREFIIALQQLTQVLLQIIDSNLQSRLTLLHSLD</sequence>
<dbReference type="Pfam" id="PF03617">
    <property type="entry name" value="IBV_3A"/>
    <property type="match status" value="1"/>
</dbReference>